<keyword evidence="5" id="KW-1185">Reference proteome</keyword>
<keyword evidence="1" id="KW-0863">Zinc-finger</keyword>
<proteinExistence type="predicted"/>
<organism evidence="4 5">
    <name type="scientific">Aedes albopictus</name>
    <name type="common">Asian tiger mosquito</name>
    <name type="synonym">Stegomyia albopicta</name>
    <dbReference type="NCBI Taxonomy" id="7160"/>
    <lineage>
        <taxon>Eukaryota</taxon>
        <taxon>Metazoa</taxon>
        <taxon>Ecdysozoa</taxon>
        <taxon>Arthropoda</taxon>
        <taxon>Hexapoda</taxon>
        <taxon>Insecta</taxon>
        <taxon>Pterygota</taxon>
        <taxon>Neoptera</taxon>
        <taxon>Endopterygota</taxon>
        <taxon>Diptera</taxon>
        <taxon>Nematocera</taxon>
        <taxon>Culicoidea</taxon>
        <taxon>Culicidae</taxon>
        <taxon>Culicinae</taxon>
        <taxon>Aedini</taxon>
        <taxon>Aedes</taxon>
        <taxon>Stegomyia</taxon>
    </lineage>
</organism>
<accession>A0ABM1Z0G2</accession>
<evidence type="ECO:0000313" key="4">
    <source>
        <dbReference type="EnsemblMetazoa" id="AALFPA23_013813.P20041"/>
    </source>
</evidence>
<name>A0ABM1Z0G2_AEDAL</name>
<dbReference type="PROSITE" id="PS51915">
    <property type="entry name" value="ZAD"/>
    <property type="match status" value="1"/>
</dbReference>
<dbReference type="SUPFAM" id="SSF57716">
    <property type="entry name" value="Glucocorticoid receptor-like (DNA-binding domain)"/>
    <property type="match status" value="1"/>
</dbReference>
<dbReference type="SMART" id="SM00868">
    <property type="entry name" value="zf-AD"/>
    <property type="match status" value="1"/>
</dbReference>
<protein>
    <recommendedName>
        <fullName evidence="3">ZAD domain-containing protein</fullName>
    </recommendedName>
</protein>
<feature type="domain" description="ZAD" evidence="3">
    <location>
        <begin position="9"/>
        <end position="91"/>
    </location>
</feature>
<dbReference type="GeneID" id="109432633"/>
<evidence type="ECO:0000256" key="1">
    <source>
        <dbReference type="PROSITE-ProRule" id="PRU01263"/>
    </source>
</evidence>
<dbReference type="Proteomes" id="UP000069940">
    <property type="component" value="Unassembled WGS sequence"/>
</dbReference>
<feature type="region of interest" description="Disordered" evidence="2">
    <location>
        <begin position="223"/>
        <end position="260"/>
    </location>
</feature>
<dbReference type="Gene3D" id="3.40.1800.20">
    <property type="match status" value="1"/>
</dbReference>
<evidence type="ECO:0000259" key="3">
    <source>
        <dbReference type="PROSITE" id="PS51915"/>
    </source>
</evidence>
<feature type="binding site" evidence="1">
    <location>
        <position position="64"/>
    </location>
    <ligand>
        <name>Zn(2+)</name>
        <dbReference type="ChEBI" id="CHEBI:29105"/>
    </ligand>
</feature>
<dbReference type="RefSeq" id="XP_062701117.1">
    <property type="nucleotide sequence ID" value="XM_062845133.1"/>
</dbReference>
<feature type="binding site" evidence="1">
    <location>
        <position position="11"/>
    </location>
    <ligand>
        <name>Zn(2+)</name>
        <dbReference type="ChEBI" id="CHEBI:29105"/>
    </ligand>
</feature>
<sequence length="352" mass="40019">MSGESPPMELCRTCCKPQDPAVKHTMLVPVAATGQQSGLTISEMIYQLTEILVTLEPLLPQHICTDCVVSLEAAHGFRQMTINSNTVLLDRRDQQKQLEESEANPDDDGEMLVIKEETFDVDLDTEDSNLYSLLEQEVYGETVPEKKKKPSVRKSTRKRKRCQTLAEIVMKECVERRGDRYFCIADPNSNCQRSTTLYGWDVGNTIRHCRAMHKAVALAHGLFKEPDQPQSSSVAKSKSKPKPDRQAPKQKLGASEQKKRTFRRIARECMHKKEGRFVCAITGDSTDCTYNQRALDMGNFIRHFRVRHTDLALAKGLLKPEEKLLMEMKQARIKIATQATKLIVREIRQEKG</sequence>
<keyword evidence="1" id="KW-0479">Metal-binding</keyword>
<dbReference type="InterPro" id="IPR012934">
    <property type="entry name" value="Znf_AD"/>
</dbReference>
<evidence type="ECO:0000256" key="2">
    <source>
        <dbReference type="SAM" id="MobiDB-lite"/>
    </source>
</evidence>
<reference evidence="4" key="2">
    <citation type="submission" date="2025-05" db="UniProtKB">
        <authorList>
            <consortium name="EnsemblMetazoa"/>
        </authorList>
    </citation>
    <scope>IDENTIFICATION</scope>
    <source>
        <strain evidence="4">Foshan</strain>
    </source>
</reference>
<feature type="binding site" evidence="1">
    <location>
        <position position="67"/>
    </location>
    <ligand>
        <name>Zn(2+)</name>
        <dbReference type="ChEBI" id="CHEBI:29105"/>
    </ligand>
</feature>
<reference evidence="5" key="1">
    <citation type="journal article" date="2015" name="Proc. Natl. Acad. Sci. U.S.A.">
        <title>Genome sequence of the Asian Tiger mosquito, Aedes albopictus, reveals insights into its biology, genetics, and evolution.</title>
        <authorList>
            <person name="Chen X.G."/>
            <person name="Jiang X."/>
            <person name="Gu J."/>
            <person name="Xu M."/>
            <person name="Wu Y."/>
            <person name="Deng Y."/>
            <person name="Zhang C."/>
            <person name="Bonizzoni M."/>
            <person name="Dermauw W."/>
            <person name="Vontas J."/>
            <person name="Armbruster P."/>
            <person name="Huang X."/>
            <person name="Yang Y."/>
            <person name="Zhang H."/>
            <person name="He W."/>
            <person name="Peng H."/>
            <person name="Liu Y."/>
            <person name="Wu K."/>
            <person name="Chen J."/>
            <person name="Lirakis M."/>
            <person name="Topalis P."/>
            <person name="Van Leeuwen T."/>
            <person name="Hall A.B."/>
            <person name="Jiang X."/>
            <person name="Thorpe C."/>
            <person name="Mueller R.L."/>
            <person name="Sun C."/>
            <person name="Waterhouse R.M."/>
            <person name="Yan G."/>
            <person name="Tu Z.J."/>
            <person name="Fang X."/>
            <person name="James A.A."/>
        </authorList>
    </citation>
    <scope>NUCLEOTIDE SEQUENCE [LARGE SCALE GENOMIC DNA]</scope>
    <source>
        <strain evidence="5">Foshan</strain>
    </source>
</reference>
<feature type="binding site" evidence="1">
    <location>
        <position position="14"/>
    </location>
    <ligand>
        <name>Zn(2+)</name>
        <dbReference type="ChEBI" id="CHEBI:29105"/>
    </ligand>
</feature>
<evidence type="ECO:0000313" key="5">
    <source>
        <dbReference type="Proteomes" id="UP000069940"/>
    </source>
</evidence>
<dbReference type="EnsemblMetazoa" id="AALFPA23_013813.R20041">
    <property type="protein sequence ID" value="AALFPA23_013813.P20041"/>
    <property type="gene ID" value="AALFPA23_013813"/>
</dbReference>
<dbReference type="Pfam" id="PF07776">
    <property type="entry name" value="zf-AD"/>
    <property type="match status" value="1"/>
</dbReference>
<keyword evidence="1" id="KW-0862">Zinc</keyword>